<dbReference type="Proteomes" id="UP000481876">
    <property type="component" value="Unassembled WGS sequence"/>
</dbReference>
<name>A0A6L3Z1T0_BRUAN</name>
<evidence type="ECO:0000313" key="2">
    <source>
        <dbReference type="Proteomes" id="UP000481876"/>
    </source>
</evidence>
<evidence type="ECO:0000313" key="1">
    <source>
        <dbReference type="EMBL" id="KAB2765753.1"/>
    </source>
</evidence>
<dbReference type="EMBL" id="WBWS01000020">
    <property type="protein sequence ID" value="KAB2765753.1"/>
    <property type="molecule type" value="Genomic_DNA"/>
</dbReference>
<gene>
    <name evidence="1" type="ORF">F9L04_18395</name>
</gene>
<sequence>MSQIIKIEGQVPWSAESGVHNPQDLPIREHAARNAELNQDIRVWDLLAPAGRSDKSYIANEDFTLPDFGQDRLADVRCSRHALDIRVEMNLDGMFIPKNRNSIYQCVFDKVAATNLVAVALPRKKMDRAHK</sequence>
<dbReference type="RefSeq" id="WP_151664016.1">
    <property type="nucleotide sequence ID" value="NZ_WBWS01000020.1"/>
</dbReference>
<reference evidence="1 2" key="1">
    <citation type="submission" date="2019-09" db="EMBL/GenBank/DDBJ databases">
        <title>Taxonomic organization of the family Brucellaceae based on a phylogenomic approach.</title>
        <authorList>
            <person name="Leclercq S."/>
            <person name="Cloeckaert A."/>
            <person name="Zygmunt M.S."/>
        </authorList>
    </citation>
    <scope>NUCLEOTIDE SEQUENCE [LARGE SCALE GENOMIC DNA]</scope>
    <source>
        <strain evidence="1 2">LMG 3313</strain>
    </source>
</reference>
<comment type="caution">
    <text evidence="1">The sequence shown here is derived from an EMBL/GenBank/DDBJ whole genome shotgun (WGS) entry which is preliminary data.</text>
</comment>
<dbReference type="AlphaFoldDB" id="A0A6L3Z1T0"/>
<proteinExistence type="predicted"/>
<organism evidence="1 2">
    <name type="scientific">Brucella anthropi</name>
    <name type="common">Ochrobactrum anthropi</name>
    <dbReference type="NCBI Taxonomy" id="529"/>
    <lineage>
        <taxon>Bacteria</taxon>
        <taxon>Pseudomonadati</taxon>
        <taxon>Pseudomonadota</taxon>
        <taxon>Alphaproteobacteria</taxon>
        <taxon>Hyphomicrobiales</taxon>
        <taxon>Brucellaceae</taxon>
        <taxon>Brucella/Ochrobactrum group</taxon>
        <taxon>Brucella</taxon>
    </lineage>
</organism>
<protein>
    <submittedName>
        <fullName evidence="1">Uncharacterized protein</fullName>
    </submittedName>
</protein>
<accession>A0A6L3Z1T0</accession>